<evidence type="ECO:0000313" key="2">
    <source>
        <dbReference type="Proteomes" id="UP000283003"/>
    </source>
</evidence>
<protein>
    <submittedName>
        <fullName evidence="1">Kinase</fullName>
    </submittedName>
</protein>
<dbReference type="GO" id="GO:0016301">
    <property type="term" value="F:kinase activity"/>
    <property type="evidence" value="ECO:0007669"/>
    <property type="project" value="UniProtKB-KW"/>
</dbReference>
<keyword evidence="1" id="KW-0808">Transferase</keyword>
<reference evidence="1 2" key="1">
    <citation type="submission" date="2018-12" db="EMBL/GenBank/DDBJ databases">
        <title>Croceicoccus ponticola sp. nov., a lipolytic bacterium isolated from seawater.</title>
        <authorList>
            <person name="Yoon J.-H."/>
        </authorList>
    </citation>
    <scope>NUCLEOTIDE SEQUENCE [LARGE SCALE GENOMIC DNA]</scope>
    <source>
        <strain evidence="1 2">GM-16</strain>
    </source>
</reference>
<organism evidence="1 2">
    <name type="scientific">Croceicoccus ponticola</name>
    <dbReference type="NCBI Taxonomy" id="2217664"/>
    <lineage>
        <taxon>Bacteria</taxon>
        <taxon>Pseudomonadati</taxon>
        <taxon>Pseudomonadota</taxon>
        <taxon>Alphaproteobacteria</taxon>
        <taxon>Sphingomonadales</taxon>
        <taxon>Erythrobacteraceae</taxon>
        <taxon>Croceicoccus</taxon>
    </lineage>
</organism>
<dbReference type="OrthoDB" id="455474at2"/>
<dbReference type="Proteomes" id="UP000283003">
    <property type="component" value="Unassembled WGS sequence"/>
</dbReference>
<name>A0A437GUH7_9SPHN</name>
<dbReference type="Pfam" id="PF03308">
    <property type="entry name" value="MeaB"/>
    <property type="match status" value="1"/>
</dbReference>
<dbReference type="EMBL" id="RXOL01000010">
    <property type="protein sequence ID" value="RVQ65037.1"/>
    <property type="molecule type" value="Genomic_DNA"/>
</dbReference>
<accession>A0A437GUH7</accession>
<dbReference type="InterPro" id="IPR027417">
    <property type="entry name" value="P-loop_NTPase"/>
</dbReference>
<dbReference type="Gene3D" id="3.40.50.300">
    <property type="entry name" value="P-loop containing nucleotide triphosphate hydrolases"/>
    <property type="match status" value="1"/>
</dbReference>
<keyword evidence="1" id="KW-0418">Kinase</keyword>
<dbReference type="PANTHER" id="PTHR10285">
    <property type="entry name" value="URIDINE KINASE"/>
    <property type="match status" value="1"/>
</dbReference>
<sequence>MKFALGDNLFADAIENVWRANERAIAVGLSGAQGSGKSTTAVRIATALHERGLRVTICAIDDFYLSRTERLELAEKFHPLLATRGVPGTHDIALLESTLARVLSATDSDAVEIPQFDKAADDRLPYPEWRISRGASDVVLIEGWCVGARPQDLKSLVEPVNVLERDEDRDGAWRLYVNEQLANDYSRIFSTLDLQLMLRAPSFDCVRAWRAEQEAGLSRSSPNAQPPMDDATLNRFIAHYERISRWMLEDEPADLIADLDTMRAPHAWRVRNV</sequence>
<gene>
    <name evidence="1" type="ORF">EKN06_14395</name>
</gene>
<comment type="caution">
    <text evidence="1">The sequence shown here is derived from an EMBL/GenBank/DDBJ whole genome shotgun (WGS) entry which is preliminary data.</text>
</comment>
<keyword evidence="2" id="KW-1185">Reference proteome</keyword>
<proteinExistence type="predicted"/>
<dbReference type="AlphaFoldDB" id="A0A437GUH7"/>
<evidence type="ECO:0000313" key="1">
    <source>
        <dbReference type="EMBL" id="RVQ65037.1"/>
    </source>
</evidence>
<dbReference type="SUPFAM" id="SSF52540">
    <property type="entry name" value="P-loop containing nucleoside triphosphate hydrolases"/>
    <property type="match status" value="1"/>
</dbReference>